<dbReference type="PROSITE" id="PS50110">
    <property type="entry name" value="RESPONSE_REGULATORY"/>
    <property type="match status" value="1"/>
</dbReference>
<dbReference type="SUPFAM" id="SSF46894">
    <property type="entry name" value="C-terminal effector domain of the bipartite response regulators"/>
    <property type="match status" value="1"/>
</dbReference>
<dbReference type="PROSITE" id="PS00622">
    <property type="entry name" value="HTH_LUXR_1"/>
    <property type="match status" value="1"/>
</dbReference>
<gene>
    <name evidence="8" type="ORF">RPIT_08640</name>
</gene>
<dbReference type="PROSITE" id="PS50043">
    <property type="entry name" value="HTH_LUXR_2"/>
    <property type="match status" value="1"/>
</dbReference>
<dbReference type="Gene3D" id="3.40.50.2300">
    <property type="match status" value="1"/>
</dbReference>
<keyword evidence="1 5" id="KW-0597">Phosphoprotein</keyword>
<proteinExistence type="predicted"/>
<evidence type="ECO:0000313" key="8">
    <source>
        <dbReference type="EMBL" id="AQP44847.1"/>
    </source>
</evidence>
<feature type="domain" description="Response regulatory" evidence="7">
    <location>
        <begin position="4"/>
        <end position="120"/>
    </location>
</feature>
<dbReference type="InterPro" id="IPR058245">
    <property type="entry name" value="NreC/VraR/RcsB-like_REC"/>
</dbReference>
<dbReference type="Pfam" id="PF00196">
    <property type="entry name" value="GerE"/>
    <property type="match status" value="1"/>
</dbReference>
<dbReference type="SMART" id="SM00448">
    <property type="entry name" value="REC"/>
    <property type="match status" value="1"/>
</dbReference>
<dbReference type="Proteomes" id="UP000188324">
    <property type="component" value="Chromosome"/>
</dbReference>
<dbReference type="GO" id="GO:0000160">
    <property type="term" value="P:phosphorelay signal transduction system"/>
    <property type="evidence" value="ECO:0007669"/>
    <property type="project" value="InterPro"/>
</dbReference>
<evidence type="ECO:0000256" key="1">
    <source>
        <dbReference type="ARBA" id="ARBA00022553"/>
    </source>
</evidence>
<dbReference type="CDD" id="cd17535">
    <property type="entry name" value="REC_NarL-like"/>
    <property type="match status" value="1"/>
</dbReference>
<evidence type="ECO:0000256" key="5">
    <source>
        <dbReference type="PROSITE-ProRule" id="PRU00169"/>
    </source>
</evidence>
<dbReference type="InterPro" id="IPR039420">
    <property type="entry name" value="WalR-like"/>
</dbReference>
<dbReference type="PANTHER" id="PTHR43214:SF24">
    <property type="entry name" value="TRANSCRIPTIONAL REGULATORY PROTEIN NARL-RELATED"/>
    <property type="match status" value="1"/>
</dbReference>
<evidence type="ECO:0000256" key="2">
    <source>
        <dbReference type="ARBA" id="ARBA00023015"/>
    </source>
</evidence>
<name>A0A1Q2CFI0_9ACTN</name>
<dbReference type="InterPro" id="IPR016032">
    <property type="entry name" value="Sig_transdc_resp-reg_C-effctor"/>
</dbReference>
<dbReference type="RefSeq" id="WP_077342319.1">
    <property type="nucleotide sequence ID" value="NZ_FNPU01000007.1"/>
</dbReference>
<protein>
    <submittedName>
        <fullName evidence="8">DNA-binding response regulator</fullName>
    </submittedName>
</protein>
<evidence type="ECO:0000313" key="9">
    <source>
        <dbReference type="Proteomes" id="UP000188324"/>
    </source>
</evidence>
<keyword evidence="2" id="KW-0805">Transcription regulation</keyword>
<evidence type="ECO:0000256" key="3">
    <source>
        <dbReference type="ARBA" id="ARBA00023125"/>
    </source>
</evidence>
<dbReference type="GO" id="GO:0003677">
    <property type="term" value="F:DNA binding"/>
    <property type="evidence" value="ECO:0007669"/>
    <property type="project" value="UniProtKB-KW"/>
</dbReference>
<feature type="domain" description="HTH luxR-type" evidence="6">
    <location>
        <begin position="147"/>
        <end position="212"/>
    </location>
</feature>
<accession>A0A1Q2CFI0</accession>
<dbReference type="SMART" id="SM00421">
    <property type="entry name" value="HTH_LUXR"/>
    <property type="match status" value="1"/>
</dbReference>
<organism evidence="8 9">
    <name type="scientific">Tessaracoccus flavus</name>
    <dbReference type="NCBI Taxonomy" id="1610493"/>
    <lineage>
        <taxon>Bacteria</taxon>
        <taxon>Bacillati</taxon>
        <taxon>Actinomycetota</taxon>
        <taxon>Actinomycetes</taxon>
        <taxon>Propionibacteriales</taxon>
        <taxon>Propionibacteriaceae</taxon>
        <taxon>Tessaracoccus</taxon>
    </lineage>
</organism>
<sequence>MTRRILVADDDPMVREAYRMFFSRHDTLEVVGEARDGNEAVSLHRELKPDITLMDLQMPDKSGVEAIGEICQADPTACIVALTTFGTRDYIVAALRAGAAGYLLKDAGGPALLAAVEQALDGEMPLSSAVRRELVRDVVDSAVRERPALPDPGLAPRERELLTWLAQGLTNQQIGQKMFVSEGSVKQYLSHIGDKLGLKSRTQILMRAVQLGIVDPTELDPITGL</sequence>
<dbReference type="CDD" id="cd06170">
    <property type="entry name" value="LuxR_C_like"/>
    <property type="match status" value="1"/>
</dbReference>
<dbReference type="EMBL" id="CP019605">
    <property type="protein sequence ID" value="AQP44847.1"/>
    <property type="molecule type" value="Genomic_DNA"/>
</dbReference>
<dbReference type="Pfam" id="PF00072">
    <property type="entry name" value="Response_reg"/>
    <property type="match status" value="1"/>
</dbReference>
<dbReference type="STRING" id="1610493.RPIT_08640"/>
<keyword evidence="4" id="KW-0804">Transcription</keyword>
<keyword evidence="9" id="KW-1185">Reference proteome</keyword>
<dbReference type="AlphaFoldDB" id="A0A1Q2CFI0"/>
<dbReference type="InterPro" id="IPR011006">
    <property type="entry name" value="CheY-like_superfamily"/>
</dbReference>
<dbReference type="GO" id="GO:0006355">
    <property type="term" value="P:regulation of DNA-templated transcription"/>
    <property type="evidence" value="ECO:0007669"/>
    <property type="project" value="InterPro"/>
</dbReference>
<feature type="modified residue" description="4-aspartylphosphate" evidence="5">
    <location>
        <position position="55"/>
    </location>
</feature>
<dbReference type="KEGG" id="tfl:RPIT_08640"/>
<dbReference type="InterPro" id="IPR000792">
    <property type="entry name" value="Tscrpt_reg_LuxR_C"/>
</dbReference>
<dbReference type="InterPro" id="IPR001789">
    <property type="entry name" value="Sig_transdc_resp-reg_receiver"/>
</dbReference>
<evidence type="ECO:0000259" key="6">
    <source>
        <dbReference type="PROSITE" id="PS50043"/>
    </source>
</evidence>
<evidence type="ECO:0000256" key="4">
    <source>
        <dbReference type="ARBA" id="ARBA00023163"/>
    </source>
</evidence>
<keyword evidence="3 8" id="KW-0238">DNA-binding</keyword>
<reference evidence="8 9" key="1">
    <citation type="journal article" date="2016" name="Int. J. Syst. Evol. Microbiol.">
        <title>Tessaracoccus flavus sp. nov., isolated from the drainage system of a lindane-producing factory.</title>
        <authorList>
            <person name="Kumari R."/>
            <person name="Singh P."/>
            <person name="Schumann P."/>
            <person name="Lal R."/>
        </authorList>
    </citation>
    <scope>NUCLEOTIDE SEQUENCE [LARGE SCALE GENOMIC DNA]</scope>
    <source>
        <strain evidence="8 9">RP1T</strain>
    </source>
</reference>
<dbReference type="PRINTS" id="PR00038">
    <property type="entry name" value="HTHLUXR"/>
</dbReference>
<dbReference type="SUPFAM" id="SSF52172">
    <property type="entry name" value="CheY-like"/>
    <property type="match status" value="1"/>
</dbReference>
<dbReference type="PANTHER" id="PTHR43214">
    <property type="entry name" value="TWO-COMPONENT RESPONSE REGULATOR"/>
    <property type="match status" value="1"/>
</dbReference>
<evidence type="ECO:0000259" key="7">
    <source>
        <dbReference type="PROSITE" id="PS50110"/>
    </source>
</evidence>